<protein>
    <recommendedName>
        <fullName evidence="1">DNA-dependent protein kinase catalytic subunit CC3 domain-containing protein</fullName>
    </recommendedName>
</protein>
<name>A0ABQ9J6M1_9CUCU</name>
<evidence type="ECO:0000259" key="1">
    <source>
        <dbReference type="Pfam" id="PF08163"/>
    </source>
</evidence>
<keyword evidence="3" id="KW-1185">Reference proteome</keyword>
<evidence type="ECO:0000313" key="3">
    <source>
        <dbReference type="Proteomes" id="UP001162164"/>
    </source>
</evidence>
<dbReference type="InterPro" id="IPR012582">
    <property type="entry name" value="DNAPKcs_CC3"/>
</dbReference>
<accession>A0ABQ9J6M1</accession>
<dbReference type="Pfam" id="PF08163">
    <property type="entry name" value="DNAPKcs_CC3"/>
    <property type="match status" value="1"/>
</dbReference>
<proteinExistence type="predicted"/>
<dbReference type="EMBL" id="JAPWTJ010001145">
    <property type="protein sequence ID" value="KAJ8973601.1"/>
    <property type="molecule type" value="Genomic_DNA"/>
</dbReference>
<sequence>MLQKLTLQRVSYEVKEDNSQEVKSFNNSPREIQLEEVDFNDHECMATVCGVIQHIFDSDHSFD</sequence>
<organism evidence="2 3">
    <name type="scientific">Molorchus minor</name>
    <dbReference type="NCBI Taxonomy" id="1323400"/>
    <lineage>
        <taxon>Eukaryota</taxon>
        <taxon>Metazoa</taxon>
        <taxon>Ecdysozoa</taxon>
        <taxon>Arthropoda</taxon>
        <taxon>Hexapoda</taxon>
        <taxon>Insecta</taxon>
        <taxon>Pterygota</taxon>
        <taxon>Neoptera</taxon>
        <taxon>Endopterygota</taxon>
        <taxon>Coleoptera</taxon>
        <taxon>Polyphaga</taxon>
        <taxon>Cucujiformia</taxon>
        <taxon>Chrysomeloidea</taxon>
        <taxon>Cerambycidae</taxon>
        <taxon>Lamiinae</taxon>
        <taxon>Monochamini</taxon>
        <taxon>Molorchus</taxon>
    </lineage>
</organism>
<feature type="domain" description="DNA-dependent protein kinase catalytic subunit CC3" evidence="1">
    <location>
        <begin position="12"/>
        <end position="56"/>
    </location>
</feature>
<evidence type="ECO:0000313" key="2">
    <source>
        <dbReference type="EMBL" id="KAJ8973601.1"/>
    </source>
</evidence>
<reference evidence="2" key="1">
    <citation type="journal article" date="2023" name="Insect Mol. Biol.">
        <title>Genome sequencing provides insights into the evolution of gene families encoding plant cell wall-degrading enzymes in longhorned beetles.</title>
        <authorList>
            <person name="Shin N.R."/>
            <person name="Okamura Y."/>
            <person name="Kirsch R."/>
            <person name="Pauchet Y."/>
        </authorList>
    </citation>
    <scope>NUCLEOTIDE SEQUENCE</scope>
    <source>
        <strain evidence="2">MMC_N1</strain>
    </source>
</reference>
<comment type="caution">
    <text evidence="2">The sequence shown here is derived from an EMBL/GenBank/DDBJ whole genome shotgun (WGS) entry which is preliminary data.</text>
</comment>
<dbReference type="Proteomes" id="UP001162164">
    <property type="component" value="Unassembled WGS sequence"/>
</dbReference>
<gene>
    <name evidence="2" type="ORF">NQ317_010038</name>
</gene>